<comment type="similarity">
    <text evidence="2 6">Belongs to the zinc-containing alcohol dehydrogenase family.</text>
</comment>
<dbReference type="SMART" id="SM00829">
    <property type="entry name" value="PKS_ER"/>
    <property type="match status" value="1"/>
</dbReference>
<evidence type="ECO:0000256" key="4">
    <source>
        <dbReference type="ARBA" id="ARBA00022833"/>
    </source>
</evidence>
<dbReference type="Pfam" id="PF08240">
    <property type="entry name" value="ADH_N"/>
    <property type="match status" value="1"/>
</dbReference>
<feature type="domain" description="Enoyl reductase (ER)" evidence="7">
    <location>
        <begin position="19"/>
        <end position="350"/>
    </location>
</feature>
<name>A0ABP0VGB0_9BRYO</name>
<keyword evidence="9" id="KW-1185">Reference proteome</keyword>
<dbReference type="EMBL" id="CAXAQS010000873">
    <property type="protein sequence ID" value="CAK9253493.1"/>
    <property type="molecule type" value="Genomic_DNA"/>
</dbReference>
<dbReference type="Proteomes" id="UP001497444">
    <property type="component" value="Unassembled WGS sequence"/>
</dbReference>
<evidence type="ECO:0000256" key="5">
    <source>
        <dbReference type="ARBA" id="ARBA00023002"/>
    </source>
</evidence>
<dbReference type="SUPFAM" id="SSF50129">
    <property type="entry name" value="GroES-like"/>
    <property type="match status" value="1"/>
</dbReference>
<dbReference type="PANTHER" id="PTHR43350:SF2">
    <property type="entry name" value="GROES-LIKE ZINC-BINDING ALCOHOL DEHYDROGENASE FAMILY PROTEIN"/>
    <property type="match status" value="1"/>
</dbReference>
<dbReference type="InterPro" id="IPR002328">
    <property type="entry name" value="ADH_Zn_CS"/>
</dbReference>
<dbReference type="SUPFAM" id="SSF51735">
    <property type="entry name" value="NAD(P)-binding Rossmann-fold domains"/>
    <property type="match status" value="1"/>
</dbReference>
<evidence type="ECO:0000256" key="2">
    <source>
        <dbReference type="ARBA" id="ARBA00008072"/>
    </source>
</evidence>
<dbReference type="InterPro" id="IPR036291">
    <property type="entry name" value="NAD(P)-bd_dom_sf"/>
</dbReference>
<dbReference type="InterPro" id="IPR020843">
    <property type="entry name" value="ER"/>
</dbReference>
<keyword evidence="3 6" id="KW-0479">Metal-binding</keyword>
<dbReference type="InterPro" id="IPR011032">
    <property type="entry name" value="GroES-like_sf"/>
</dbReference>
<evidence type="ECO:0000256" key="3">
    <source>
        <dbReference type="ARBA" id="ARBA00022723"/>
    </source>
</evidence>
<dbReference type="Pfam" id="PF00107">
    <property type="entry name" value="ADH_zinc_N"/>
    <property type="match status" value="1"/>
</dbReference>
<evidence type="ECO:0000313" key="9">
    <source>
        <dbReference type="Proteomes" id="UP001497444"/>
    </source>
</evidence>
<evidence type="ECO:0000256" key="6">
    <source>
        <dbReference type="RuleBase" id="RU361277"/>
    </source>
</evidence>
<accession>A0ABP0VGB0</accession>
<dbReference type="Gene3D" id="3.40.50.720">
    <property type="entry name" value="NAD(P)-binding Rossmann-like Domain"/>
    <property type="match status" value="1"/>
</dbReference>
<evidence type="ECO:0000256" key="1">
    <source>
        <dbReference type="ARBA" id="ARBA00001947"/>
    </source>
</evidence>
<comment type="cofactor">
    <cofactor evidence="1 6">
        <name>Zn(2+)</name>
        <dbReference type="ChEBI" id="CHEBI:29105"/>
    </cofactor>
</comment>
<evidence type="ECO:0000313" key="8">
    <source>
        <dbReference type="EMBL" id="CAK9253493.1"/>
    </source>
</evidence>
<comment type="caution">
    <text evidence="8">The sequence shown here is derived from an EMBL/GenBank/DDBJ whole genome shotgun (WGS) entry which is preliminary data.</text>
</comment>
<keyword evidence="4 6" id="KW-0862">Zinc</keyword>
<dbReference type="PANTHER" id="PTHR43350">
    <property type="entry name" value="NAD-DEPENDENT ALCOHOL DEHYDROGENASE"/>
    <property type="match status" value="1"/>
</dbReference>
<dbReference type="Gene3D" id="3.90.180.10">
    <property type="entry name" value="Medium-chain alcohol dehydrogenases, catalytic domain"/>
    <property type="match status" value="1"/>
</dbReference>
<organism evidence="8 9">
    <name type="scientific">Sphagnum jensenii</name>
    <dbReference type="NCBI Taxonomy" id="128206"/>
    <lineage>
        <taxon>Eukaryota</taxon>
        <taxon>Viridiplantae</taxon>
        <taxon>Streptophyta</taxon>
        <taxon>Embryophyta</taxon>
        <taxon>Bryophyta</taxon>
        <taxon>Sphagnophytina</taxon>
        <taxon>Sphagnopsida</taxon>
        <taxon>Sphagnales</taxon>
        <taxon>Sphagnaceae</taxon>
        <taxon>Sphagnum</taxon>
    </lineage>
</organism>
<gene>
    <name evidence="8" type="ORF">CSSPJE1EN1_LOCUS28871</name>
</gene>
<dbReference type="PROSITE" id="PS00059">
    <property type="entry name" value="ADH_ZINC"/>
    <property type="match status" value="1"/>
</dbReference>
<proteinExistence type="inferred from homology"/>
<evidence type="ECO:0000259" key="7">
    <source>
        <dbReference type="SMART" id="SM00829"/>
    </source>
</evidence>
<reference evidence="8" key="1">
    <citation type="submission" date="2024-02" db="EMBL/GenBank/DDBJ databases">
        <authorList>
            <consortium name="ELIXIR-Norway"/>
            <consortium name="Elixir Norway"/>
        </authorList>
    </citation>
    <scope>NUCLEOTIDE SEQUENCE</scope>
</reference>
<dbReference type="CDD" id="cd08278">
    <property type="entry name" value="benzyl_alcohol_DH"/>
    <property type="match status" value="1"/>
</dbReference>
<keyword evidence="5" id="KW-0560">Oxidoreductase</keyword>
<sequence length="372" mass="39927">MEIKAAVVREKKAKFKIEGISLDTTLRANEVLVKVVATGLCHTDLTIRDGLIVPFPTPSVLGHEGAGIVEQVGTAVTKVKKGDHVVLGPSSCGECEQCISGHPSYCTNMMQLTFSGRRTDGSCPYHDHSGSDVSGLFFGQSSFANYSLTNERNVVKVRKDVPLEILGPLGCGFQTGAGSVLNLMKAGAGESIVIIGVGSVGLAGLMAAKAAGCTTIVAVDIHDSRLELAKQLGATHTINSKTHKISETIQKEIMPGGLHYALDTTGRNEIITEALNSLRPLGHCVLVIVSTEKLEINGMSLMGKTISFGLEGDSLPDVFIPRLIDLYKGGLFPFDKLIKFYDFEDINKAVEDSEKELPLKQYCECLSDHMDF</sequence>
<protein>
    <recommendedName>
        <fullName evidence="7">Enoyl reductase (ER) domain-containing protein</fullName>
    </recommendedName>
</protein>
<dbReference type="InterPro" id="IPR013149">
    <property type="entry name" value="ADH-like_C"/>
</dbReference>
<dbReference type="InterPro" id="IPR013154">
    <property type="entry name" value="ADH-like_N"/>
</dbReference>